<protein>
    <submittedName>
        <fullName evidence="1">Protein LAS1</fullName>
    </submittedName>
</protein>
<dbReference type="PANTHER" id="PTHR15002:SF0">
    <property type="entry name" value="RIBOSOMAL BIOGENESIS PROTEIN LAS1L"/>
    <property type="match status" value="1"/>
</dbReference>
<organism evidence="1 2">
    <name type="scientific">Hanseniaspora opuntiae</name>
    <dbReference type="NCBI Taxonomy" id="211096"/>
    <lineage>
        <taxon>Eukaryota</taxon>
        <taxon>Fungi</taxon>
        <taxon>Dikarya</taxon>
        <taxon>Ascomycota</taxon>
        <taxon>Saccharomycotina</taxon>
        <taxon>Saccharomycetes</taxon>
        <taxon>Saccharomycodales</taxon>
        <taxon>Saccharomycodaceae</taxon>
        <taxon>Hanseniaspora</taxon>
    </lineage>
</organism>
<evidence type="ECO:0000313" key="2">
    <source>
        <dbReference type="Proteomes" id="UP000095605"/>
    </source>
</evidence>
<accession>A0A1E5RKU3</accession>
<dbReference type="InterPro" id="IPR007174">
    <property type="entry name" value="Las1"/>
</dbReference>
<comment type="caution">
    <text evidence="1">The sequence shown here is derived from an EMBL/GenBank/DDBJ whole genome shotgun (WGS) entry which is preliminary data.</text>
</comment>
<proteinExistence type="predicted"/>
<dbReference type="AlphaFoldDB" id="A0A1E5RKU3"/>
<dbReference type="GO" id="GO:0000460">
    <property type="term" value="P:maturation of 5.8S rRNA"/>
    <property type="evidence" value="ECO:0007669"/>
    <property type="project" value="TreeGrafter"/>
</dbReference>
<dbReference type="GO" id="GO:0090730">
    <property type="term" value="C:Las1 complex"/>
    <property type="evidence" value="ECO:0007669"/>
    <property type="project" value="InterPro"/>
</dbReference>
<sequence length="480" mass="56753">MSASEKNLKYLRRVCFVDEADYNLFKNHLIQPLLSNLDNLQVFLEKTVEDDINSSPGDLRYGITFYKKMDKQIQKHIIYKKIYDSYLPFTHPHEYLILILKQLFKIILFEKKLQVCNSVEESSLINESMLVLIRFVNGLLDYFQKYKYAQSLVKLGESVNLPSWIVELRHNGTHERKLPNMHLIKRGLYFSLHYLLDNFWNISNSLQDEISILEKEESKPIIEDLRIQVNKPTDYVLLHHKRRANESLTELHKQLAIEQWTQYFEGIRKNKYFPIIIKNCLKTYRKTKKSSAFKAEFSPKIPASAEEKTIAFIEKMRMSWKTANDYEKCSIMKTHFEQFVQTPVTKAFTQYCCLNFFKFDFYFLQVSAKHPRFSQNIKMLDVNKVIGTFESSVKKFDKITLQKIISVSEKFNPTKDVTLALKDTFREKCKEDRRETGDNTLVGSFNGHTDRLDAHLTKPHHENYKFVTLPDWKPKPFGVL</sequence>
<dbReference type="Proteomes" id="UP000095605">
    <property type="component" value="Unassembled WGS sequence"/>
</dbReference>
<dbReference type="GO" id="GO:0000470">
    <property type="term" value="P:maturation of LSU-rRNA"/>
    <property type="evidence" value="ECO:0007669"/>
    <property type="project" value="TreeGrafter"/>
</dbReference>
<name>A0A1E5RKU3_9ASCO</name>
<dbReference type="GO" id="GO:0030687">
    <property type="term" value="C:preribosome, large subunit precursor"/>
    <property type="evidence" value="ECO:0007669"/>
    <property type="project" value="TreeGrafter"/>
</dbReference>
<gene>
    <name evidence="1" type="ORF">AWRI3578_g1950</name>
</gene>
<dbReference type="PANTHER" id="PTHR15002">
    <property type="entry name" value="RIBOSOMAL BIOGENESIS PROTEIN LAS1L"/>
    <property type="match status" value="1"/>
</dbReference>
<keyword evidence="2" id="KW-1185">Reference proteome</keyword>
<dbReference type="EMBL" id="LPNL01000004">
    <property type="protein sequence ID" value="OEJ87505.1"/>
    <property type="molecule type" value="Genomic_DNA"/>
</dbReference>
<dbReference type="Pfam" id="PF04031">
    <property type="entry name" value="Las1"/>
    <property type="match status" value="1"/>
</dbReference>
<dbReference type="OrthoDB" id="10263222at2759"/>
<evidence type="ECO:0000313" key="1">
    <source>
        <dbReference type="EMBL" id="OEJ87505.1"/>
    </source>
</evidence>
<reference evidence="2" key="1">
    <citation type="journal article" date="2016" name="Genome Announc.">
        <title>Genome sequences of three species of Hanseniaspora isolated from spontaneous wine fermentations.</title>
        <authorList>
            <person name="Sternes P.R."/>
            <person name="Lee D."/>
            <person name="Kutyna D.R."/>
            <person name="Borneman A.R."/>
        </authorList>
    </citation>
    <scope>NUCLEOTIDE SEQUENCE [LARGE SCALE GENOMIC DNA]</scope>
    <source>
        <strain evidence="2">AWRI3578</strain>
    </source>
</reference>
<dbReference type="GO" id="GO:0004519">
    <property type="term" value="F:endonuclease activity"/>
    <property type="evidence" value="ECO:0007669"/>
    <property type="project" value="InterPro"/>
</dbReference>